<proteinExistence type="predicted"/>
<evidence type="ECO:0000313" key="1">
    <source>
        <dbReference type="EMBL" id="CAH2395546.1"/>
    </source>
</evidence>
<organism evidence="1 2">
    <name type="scientific">Mesorhizobium escarrei</name>
    <dbReference type="NCBI Taxonomy" id="666018"/>
    <lineage>
        <taxon>Bacteria</taxon>
        <taxon>Pseudomonadati</taxon>
        <taxon>Pseudomonadota</taxon>
        <taxon>Alphaproteobacteria</taxon>
        <taxon>Hyphomicrobiales</taxon>
        <taxon>Phyllobacteriaceae</taxon>
        <taxon>Mesorhizobium</taxon>
    </lineage>
</organism>
<comment type="caution">
    <text evidence="1">The sequence shown here is derived from an EMBL/GenBank/DDBJ whole genome shotgun (WGS) entry which is preliminary data.</text>
</comment>
<dbReference type="EMBL" id="CAKXZT010000013">
    <property type="protein sequence ID" value="CAH2395546.1"/>
    <property type="molecule type" value="Genomic_DNA"/>
</dbReference>
<name>A0ABM9DGH1_9HYPH</name>
<keyword evidence="2" id="KW-1185">Reference proteome</keyword>
<sequence>MRLSLGGKCRELVDYVLERSRIKMAKADRASVPSAFVRLAARLVGQIDPIRNRLPISETVAVPPGTAEQFFSDTLMHFCVCAEPDSFKEVKATLQGPGAYPP</sequence>
<accession>A0ABM9DGH1</accession>
<reference evidence="1 2" key="1">
    <citation type="submission" date="2022-03" db="EMBL/GenBank/DDBJ databases">
        <authorList>
            <person name="Brunel B."/>
        </authorList>
    </citation>
    <scope>NUCLEOTIDE SEQUENCE [LARGE SCALE GENOMIC DNA]</scope>
    <source>
        <strain evidence="1">STM5069sample</strain>
    </source>
</reference>
<dbReference type="Proteomes" id="UP001153050">
    <property type="component" value="Unassembled WGS sequence"/>
</dbReference>
<gene>
    <name evidence="1" type="ORF">MES5069_110096</name>
</gene>
<evidence type="ECO:0000313" key="2">
    <source>
        <dbReference type="Proteomes" id="UP001153050"/>
    </source>
</evidence>
<protein>
    <submittedName>
        <fullName evidence="1">Uncharacterized protein</fullName>
    </submittedName>
</protein>